<dbReference type="Gene3D" id="2.60.40.10">
    <property type="entry name" value="Immunoglobulins"/>
    <property type="match status" value="1"/>
</dbReference>
<dbReference type="AlphaFoldDB" id="A0A0U3PAA7"/>
<dbReference type="NCBIfam" id="NF038114">
    <property type="entry name" value="rightmost"/>
    <property type="match status" value="1"/>
</dbReference>
<evidence type="ECO:0000313" key="2">
    <source>
        <dbReference type="EMBL" id="ALV41235.1"/>
    </source>
</evidence>
<name>A0A0U3PAA7_9MICC</name>
<organism evidence="2">
    <name type="scientific">Pseudarthrobacter sulfonivorans</name>
    <dbReference type="NCBI Taxonomy" id="121292"/>
    <lineage>
        <taxon>Bacteria</taxon>
        <taxon>Bacillati</taxon>
        <taxon>Actinomycetota</taxon>
        <taxon>Actinomycetes</taxon>
        <taxon>Micrococcales</taxon>
        <taxon>Micrococcaceae</taxon>
        <taxon>Pseudarthrobacter</taxon>
    </lineage>
</organism>
<gene>
    <name evidence="2" type="ORF">AU252_08805</name>
</gene>
<dbReference type="Proteomes" id="UP000065151">
    <property type="component" value="Chromosome"/>
</dbReference>
<dbReference type="GO" id="GO:0005975">
    <property type="term" value="P:carbohydrate metabolic process"/>
    <property type="evidence" value="ECO:0007669"/>
    <property type="project" value="UniProtKB-ARBA"/>
</dbReference>
<protein>
    <submittedName>
        <fullName evidence="2">Uncharacterized protein</fullName>
    </submittedName>
</protein>
<dbReference type="SUPFAM" id="SSF117074">
    <property type="entry name" value="Hypothetical protein PA1324"/>
    <property type="match status" value="1"/>
</dbReference>
<accession>A0A0U3PAA7</accession>
<dbReference type="InterPro" id="IPR013783">
    <property type="entry name" value="Ig-like_fold"/>
</dbReference>
<sequence length="552" mass="57510">MYEVFDATGDGQEPVDTQTAPGGFGEVVSFNLADGYYKIRATADGYQESWHTSSSGRYSDSFRELLGYQERKTFETADAIVVDSVTGTSSWTSAGWTVLHPSESSISGGVGNDVSAQQGSLLADVAVELYDAAAPDPGAGRVAFTETDGNGYYTFQDVAPGVYKVRFKAGNVERWWPETPNRAEAEPITLDGANHFNLAYAFFLDTPAAVGPLHVLTLAGEPAVGATLTASTDYVEGGWGLEGCLHRYSWYVGGQLVGGAFGPTFVVPLAADGKSVTARLDIAGVGCSYTAFASNAVGPVDPGLTISGANVVVAPVDNDGRTDVALKFADVGTPGTTTVTRLGSGDAYPDGGFSSLTSRPLYYDIETTAVFSSTLGVLVCITFDTFGMSDDQAAGQHLYHYVGGAWADITDTALSGTGKVCGRTTSFSPFAVGQPRWPFRGFLQPVDNGGTLNAMKAGAAAPIKFGVGGNRGLDILAAGAPSSSAIACPGGAALDDIEQTMAAGSSSLSYAAGSDTYTYVWKTQKAWAGTCRQFTLGLNDGTTHTALFDFRK</sequence>
<proteinExistence type="predicted"/>
<evidence type="ECO:0000313" key="3">
    <source>
        <dbReference type="Proteomes" id="UP000065151"/>
    </source>
</evidence>
<reference evidence="2 3" key="1">
    <citation type="submission" date="2015-12" db="EMBL/GenBank/DDBJ databases">
        <authorList>
            <person name="Shamseldin A."/>
            <person name="Moawad H."/>
            <person name="Abd El-Rahim W.M."/>
            <person name="Sadowsky M.J."/>
        </authorList>
    </citation>
    <scope>NUCLEOTIDE SEQUENCE [LARGE SCALE GENOMIC DNA]</scope>
    <source>
        <strain evidence="2 3">Ar51</strain>
    </source>
</reference>
<dbReference type="EMBL" id="CP013747">
    <property type="protein sequence ID" value="ALV41235.1"/>
    <property type="molecule type" value="Genomic_DNA"/>
</dbReference>
<dbReference type="KEGG" id="psul:AU252_08805"/>
<evidence type="ECO:0000256" key="1">
    <source>
        <dbReference type="SAM" id="MobiDB-lite"/>
    </source>
</evidence>
<feature type="region of interest" description="Disordered" evidence="1">
    <location>
        <begin position="1"/>
        <end position="21"/>
    </location>
</feature>